<keyword evidence="3" id="KW-0067">ATP-binding</keyword>
<sequence>MGVIEADNLTKRYGDIEVLHGLTFSIEDRSITLVMGPNGAGKSTLLKIIGGLINRTSGYISVLGEDPWNSNKIARKVGIILDKPFLPQYLTVIDIVKEVSSEFNYPLSDAKRLLEDFNLLHFMKNKVRELSAGTKQKLQVVFSLMKNPEIIIADEPTANLDITSRYEVYNTFAVLREKMGLTVLISSHIPAEILAFSTHVLAINNGIMKFFGKVEKLLRNNFLEEFYIVVDNIGKALETLKDRKIEVIGNQIRVSGNLAEISKLLSNAGVRIFYVRNSIIDKSIKGETGWE</sequence>
<evidence type="ECO:0000259" key="4">
    <source>
        <dbReference type="PROSITE" id="PS50893"/>
    </source>
</evidence>
<feature type="domain" description="ABC transporter" evidence="4">
    <location>
        <begin position="4"/>
        <end position="230"/>
    </location>
</feature>
<dbReference type="RefSeq" id="WP_063492856.1">
    <property type="nucleotide sequence ID" value="NZ_LT549890.1"/>
</dbReference>
<dbReference type="PROSITE" id="PS50893">
    <property type="entry name" value="ABC_TRANSPORTER_2"/>
    <property type="match status" value="1"/>
</dbReference>
<accession>A0A157T644</accession>
<dbReference type="EMBL" id="LT549890">
    <property type="protein sequence ID" value="SAI86729.1"/>
    <property type="molecule type" value="Genomic_DNA"/>
</dbReference>
<dbReference type="SMART" id="SM00382">
    <property type="entry name" value="AAA"/>
    <property type="match status" value="1"/>
</dbReference>
<dbReference type="CDD" id="cd03230">
    <property type="entry name" value="ABC_DR_subfamily_A"/>
    <property type="match status" value="1"/>
</dbReference>
<dbReference type="InterPro" id="IPR051782">
    <property type="entry name" value="ABC_Transporter_VariousFunc"/>
</dbReference>
<dbReference type="Pfam" id="PF00005">
    <property type="entry name" value="ABC_tran"/>
    <property type="match status" value="1"/>
</dbReference>
<dbReference type="Gene3D" id="3.40.50.300">
    <property type="entry name" value="P-loop containing nucleotide triphosphate hydrolases"/>
    <property type="match status" value="1"/>
</dbReference>
<dbReference type="PATRIC" id="fig|2287.9.peg.3339"/>
<dbReference type="InterPro" id="IPR003439">
    <property type="entry name" value="ABC_transporter-like_ATP-bd"/>
</dbReference>
<dbReference type="PANTHER" id="PTHR42939:SF1">
    <property type="entry name" value="ABC TRANSPORTER ATP-BINDING PROTEIN ALBC-RELATED"/>
    <property type="match status" value="1"/>
</dbReference>
<evidence type="ECO:0000256" key="2">
    <source>
        <dbReference type="ARBA" id="ARBA00022741"/>
    </source>
</evidence>
<dbReference type="GO" id="GO:0005524">
    <property type="term" value="F:ATP binding"/>
    <property type="evidence" value="ECO:0007669"/>
    <property type="project" value="UniProtKB-KW"/>
</dbReference>
<dbReference type="GeneID" id="27429337"/>
<proteinExistence type="predicted"/>
<organism evidence="5 6">
    <name type="scientific">Saccharolobus solfataricus</name>
    <name type="common">Sulfolobus solfataricus</name>
    <dbReference type="NCBI Taxonomy" id="2287"/>
    <lineage>
        <taxon>Archaea</taxon>
        <taxon>Thermoproteota</taxon>
        <taxon>Thermoprotei</taxon>
        <taxon>Sulfolobales</taxon>
        <taxon>Sulfolobaceae</taxon>
        <taxon>Saccharolobus</taxon>
    </lineage>
</organism>
<evidence type="ECO:0000256" key="3">
    <source>
        <dbReference type="ARBA" id="ARBA00022840"/>
    </source>
</evidence>
<reference evidence="6" key="1">
    <citation type="submission" date="2016-04" db="EMBL/GenBank/DDBJ databases">
        <authorList>
            <person name="Shah S.A."/>
            <person name="Garrett R.A."/>
        </authorList>
    </citation>
    <scope>NUCLEOTIDE SEQUENCE [LARGE SCALE GENOMIC DNA]</scope>
    <source>
        <strain evidence="6">ATCC 35091 / DSM 1616 / JCM 8930 / NBRC 15331 / P1</strain>
    </source>
</reference>
<dbReference type="PANTHER" id="PTHR42939">
    <property type="entry name" value="ABC TRANSPORTER ATP-BINDING PROTEIN ALBC-RELATED"/>
    <property type="match status" value="1"/>
</dbReference>
<protein>
    <submittedName>
        <fullName evidence="5">ABC transporter</fullName>
    </submittedName>
</protein>
<evidence type="ECO:0000313" key="5">
    <source>
        <dbReference type="EMBL" id="SAI86729.1"/>
    </source>
</evidence>
<name>A0A157T644_SACSO</name>
<dbReference type="OrthoDB" id="97750at2157"/>
<dbReference type="InterPro" id="IPR003593">
    <property type="entry name" value="AAA+_ATPase"/>
</dbReference>
<keyword evidence="2" id="KW-0547">Nucleotide-binding</keyword>
<dbReference type="SUPFAM" id="SSF52540">
    <property type="entry name" value="P-loop containing nucleoside triphosphate hydrolases"/>
    <property type="match status" value="1"/>
</dbReference>
<evidence type="ECO:0000313" key="6">
    <source>
        <dbReference type="Proteomes" id="UP000076770"/>
    </source>
</evidence>
<dbReference type="Proteomes" id="UP000076770">
    <property type="component" value="Chromosome i"/>
</dbReference>
<keyword evidence="1" id="KW-0813">Transport</keyword>
<dbReference type="GO" id="GO:0016887">
    <property type="term" value="F:ATP hydrolysis activity"/>
    <property type="evidence" value="ECO:0007669"/>
    <property type="project" value="InterPro"/>
</dbReference>
<evidence type="ECO:0000256" key="1">
    <source>
        <dbReference type="ARBA" id="ARBA00022448"/>
    </source>
</evidence>
<gene>
    <name evidence="5" type="ORF">SSOP1_3175</name>
</gene>
<dbReference type="AlphaFoldDB" id="A0A157T644"/>
<dbReference type="InterPro" id="IPR027417">
    <property type="entry name" value="P-loop_NTPase"/>
</dbReference>